<organism evidence="2 3">
    <name type="scientific">Syntrophaceticus schinkii</name>
    <dbReference type="NCBI Taxonomy" id="499207"/>
    <lineage>
        <taxon>Bacteria</taxon>
        <taxon>Bacillati</taxon>
        <taxon>Bacillota</taxon>
        <taxon>Clostridia</taxon>
        <taxon>Thermoanaerobacterales</taxon>
        <taxon>Thermoanaerobacterales Family III. Incertae Sedis</taxon>
        <taxon>Syntrophaceticus</taxon>
    </lineage>
</organism>
<feature type="transmembrane region" description="Helical" evidence="1">
    <location>
        <begin position="48"/>
        <end position="69"/>
    </location>
</feature>
<evidence type="ECO:0000256" key="1">
    <source>
        <dbReference type="SAM" id="Phobius"/>
    </source>
</evidence>
<keyword evidence="1" id="KW-1133">Transmembrane helix</keyword>
<gene>
    <name evidence="2" type="ORF">SSCH_2290002</name>
</gene>
<evidence type="ECO:0000313" key="2">
    <source>
        <dbReference type="EMBL" id="CEO88650.1"/>
    </source>
</evidence>
<dbReference type="Proteomes" id="UP000046155">
    <property type="component" value="Unassembled WGS sequence"/>
</dbReference>
<accession>A0A0B7MEZ8</accession>
<sequence>MFDKDGLVIEKTIKDNIAYMLIMVTIIIVTMITYFFKAQYVIVDVNFLKASFVLLINIVIHELGHILFFKMV</sequence>
<dbReference type="EMBL" id="CDRZ01000145">
    <property type="protein sequence ID" value="CEO88650.1"/>
    <property type="molecule type" value="Genomic_DNA"/>
</dbReference>
<evidence type="ECO:0000313" key="3">
    <source>
        <dbReference type="Proteomes" id="UP000046155"/>
    </source>
</evidence>
<keyword evidence="1" id="KW-0812">Transmembrane</keyword>
<keyword evidence="3" id="KW-1185">Reference proteome</keyword>
<dbReference type="AlphaFoldDB" id="A0A0B7MEZ8"/>
<keyword evidence="1" id="KW-0472">Membrane</keyword>
<proteinExistence type="predicted"/>
<feature type="transmembrane region" description="Helical" evidence="1">
    <location>
        <begin position="17"/>
        <end position="36"/>
    </location>
</feature>
<reference evidence="3" key="1">
    <citation type="submission" date="2015-01" db="EMBL/GenBank/DDBJ databases">
        <authorList>
            <person name="Manzoor Shahid"/>
            <person name="Zubair Saima"/>
        </authorList>
    </citation>
    <scope>NUCLEOTIDE SEQUENCE [LARGE SCALE GENOMIC DNA]</scope>
    <source>
        <strain evidence="3">Sp3</strain>
    </source>
</reference>
<name>A0A0B7MEZ8_9FIRM</name>
<protein>
    <submittedName>
        <fullName evidence="2">Uncharacterized protein</fullName>
    </submittedName>
</protein>